<dbReference type="EMBL" id="VOHS01000025">
    <property type="protein sequence ID" value="TWV98669.1"/>
    <property type="molecule type" value="Genomic_DNA"/>
</dbReference>
<sequence>MAESSETGDHASATNLLERILLKAAQDTLWVERGTSAEAYGLYWEDATSATPLLQSVHVWETVKVL</sequence>
<gene>
    <name evidence="1" type="ORF">FEF09_20525</name>
</gene>
<name>A0A5C6LQB2_9BACT</name>
<dbReference type="Proteomes" id="UP000318815">
    <property type="component" value="Unassembled WGS sequence"/>
</dbReference>
<protein>
    <submittedName>
        <fullName evidence="1">Uncharacterized protein</fullName>
    </submittedName>
</protein>
<evidence type="ECO:0000313" key="1">
    <source>
        <dbReference type="EMBL" id="TWV98669.1"/>
    </source>
</evidence>
<organism evidence="1 2">
    <name type="scientific">Chitinophaga pinensis</name>
    <dbReference type="NCBI Taxonomy" id="79329"/>
    <lineage>
        <taxon>Bacteria</taxon>
        <taxon>Pseudomonadati</taxon>
        <taxon>Bacteroidota</taxon>
        <taxon>Chitinophagia</taxon>
        <taxon>Chitinophagales</taxon>
        <taxon>Chitinophagaceae</taxon>
        <taxon>Chitinophaga</taxon>
    </lineage>
</organism>
<dbReference type="AlphaFoldDB" id="A0A5C6LQB2"/>
<comment type="caution">
    <text evidence="1">The sequence shown here is derived from an EMBL/GenBank/DDBJ whole genome shotgun (WGS) entry which is preliminary data.</text>
</comment>
<reference evidence="1 2" key="1">
    <citation type="submission" date="2019-08" db="EMBL/GenBank/DDBJ databases">
        <title>Whole genome sequencing of chitin degrading bacteria Chitinophaga pinensis YS16.</title>
        <authorList>
            <person name="Singh R.P."/>
            <person name="Manchanda G."/>
            <person name="Maurya I.K."/>
            <person name="Joshi N.K."/>
            <person name="Srivastava A.K."/>
        </authorList>
    </citation>
    <scope>NUCLEOTIDE SEQUENCE [LARGE SCALE GENOMIC DNA]</scope>
    <source>
        <strain evidence="1 2">YS-16</strain>
    </source>
</reference>
<proteinExistence type="predicted"/>
<evidence type="ECO:0000313" key="2">
    <source>
        <dbReference type="Proteomes" id="UP000318815"/>
    </source>
</evidence>
<accession>A0A5C6LQB2</accession>
<keyword evidence="2" id="KW-1185">Reference proteome</keyword>